<dbReference type="EMBL" id="CM000834">
    <property type="protein sequence ID" value="KRH77482.1"/>
    <property type="molecule type" value="Genomic_DNA"/>
</dbReference>
<keyword evidence="3" id="KW-0411">Iron-sulfur</keyword>
<dbReference type="PANTHER" id="PTHR45286">
    <property type="entry name" value="CHAPERONE DNAJ-DOMAIN SUPERFAMILY PROTEIN"/>
    <property type="match status" value="1"/>
</dbReference>
<evidence type="ECO:0000256" key="2">
    <source>
        <dbReference type="ARBA" id="ARBA00023004"/>
    </source>
</evidence>
<dbReference type="Pfam" id="PF00330">
    <property type="entry name" value="Aconitase"/>
    <property type="match status" value="1"/>
</dbReference>
<keyword evidence="7" id="KW-1185">Reference proteome</keyword>
<dbReference type="STRING" id="3847.A0A0R0LDY8"/>
<proteinExistence type="predicted"/>
<dbReference type="InParanoid" id="A0A0R0LDY8"/>
<dbReference type="Gene3D" id="3.30.499.10">
    <property type="entry name" value="Aconitase, domain 3"/>
    <property type="match status" value="2"/>
</dbReference>
<evidence type="ECO:0000313" key="7">
    <source>
        <dbReference type="Proteomes" id="UP000008827"/>
    </source>
</evidence>
<accession>A0A0R0LDY8</accession>
<dbReference type="InterPro" id="IPR015931">
    <property type="entry name" value="Acnase/IPM_dHydase_lsu_aba_1/3"/>
</dbReference>
<reference evidence="5" key="3">
    <citation type="submission" date="2018-07" db="EMBL/GenBank/DDBJ databases">
        <title>WGS assembly of Glycine max.</title>
        <authorList>
            <person name="Schmutz J."/>
            <person name="Cannon S."/>
            <person name="Schlueter J."/>
            <person name="Ma J."/>
            <person name="Mitros T."/>
            <person name="Nelson W."/>
            <person name="Hyten D."/>
            <person name="Song Q."/>
            <person name="Thelen J."/>
            <person name="Cheng J."/>
            <person name="Xu D."/>
            <person name="Hellsten U."/>
            <person name="May G."/>
            <person name="Yu Y."/>
            <person name="Sakurai T."/>
            <person name="Umezawa T."/>
            <person name="Bhattacharyya M."/>
            <person name="Sandhu D."/>
            <person name="Valliyodan B."/>
            <person name="Lindquist E."/>
            <person name="Peto M."/>
            <person name="Grant D."/>
            <person name="Shu S."/>
            <person name="Goodstein D."/>
            <person name="Barry K."/>
            <person name="Futrell-Griggs M."/>
            <person name="Abernathy B."/>
            <person name="Du J."/>
            <person name="Tian Z."/>
            <person name="Zhu L."/>
            <person name="Gill N."/>
            <person name="Joshi T."/>
            <person name="Libault M."/>
            <person name="Sethuraman A."/>
            <person name="Zhang X."/>
            <person name="Shinozaki K."/>
            <person name="Nguyen H."/>
            <person name="Wing R."/>
            <person name="Cregan P."/>
            <person name="Specht J."/>
            <person name="Grimwood J."/>
            <person name="Rokhsar D."/>
            <person name="Stacey G."/>
            <person name="Shoemaker R."/>
            <person name="Jackson S."/>
        </authorList>
    </citation>
    <scope>NUCLEOTIDE SEQUENCE</scope>
    <source>
        <tissue evidence="5">Callus</tissue>
    </source>
</reference>
<name>A0A0R0LDY8_SOYBN</name>
<sequence length="181" mass="20111">MAGTDLDTTIIDGLGVARWRVGGIEAEAAMLGQNTLVELCSTQMVGTDSDTSIIDGLGVGGWGVAGIEAKVTMLGQILSDSQKRTHYDMYLLYRKKLLMQMHSGQGSKLQIYKSQAIVFKEMEVVEWLKWCRLTINNILAENKMVVGTGYFDVFERDFYSAIHATYYGPKIQSMELLPDVV</sequence>
<dbReference type="EnsemblPlants" id="KRH77482">
    <property type="protein sequence ID" value="KRH77482"/>
    <property type="gene ID" value="GLYMA_01G216100"/>
</dbReference>
<dbReference type="GO" id="GO:0051536">
    <property type="term" value="F:iron-sulfur cluster binding"/>
    <property type="evidence" value="ECO:0007669"/>
    <property type="project" value="UniProtKB-KW"/>
</dbReference>
<organism evidence="5">
    <name type="scientific">Glycine max</name>
    <name type="common">Soybean</name>
    <name type="synonym">Glycine hispida</name>
    <dbReference type="NCBI Taxonomy" id="3847"/>
    <lineage>
        <taxon>Eukaryota</taxon>
        <taxon>Viridiplantae</taxon>
        <taxon>Streptophyta</taxon>
        <taxon>Embryophyta</taxon>
        <taxon>Tracheophyta</taxon>
        <taxon>Spermatophyta</taxon>
        <taxon>Magnoliopsida</taxon>
        <taxon>eudicotyledons</taxon>
        <taxon>Gunneridae</taxon>
        <taxon>Pentapetalae</taxon>
        <taxon>rosids</taxon>
        <taxon>fabids</taxon>
        <taxon>Fabales</taxon>
        <taxon>Fabaceae</taxon>
        <taxon>Papilionoideae</taxon>
        <taxon>50 kb inversion clade</taxon>
        <taxon>NPAAA clade</taxon>
        <taxon>indigoferoid/millettioid clade</taxon>
        <taxon>Phaseoleae</taxon>
        <taxon>Glycine</taxon>
        <taxon>Glycine subgen. Soja</taxon>
    </lineage>
</organism>
<evidence type="ECO:0000256" key="3">
    <source>
        <dbReference type="ARBA" id="ARBA00023014"/>
    </source>
</evidence>
<dbReference type="InterPro" id="IPR001030">
    <property type="entry name" value="Acoase/IPM_deHydtase_lsu_aba"/>
</dbReference>
<reference evidence="6" key="2">
    <citation type="submission" date="2018-02" db="UniProtKB">
        <authorList>
            <consortium name="EnsemblPlants"/>
        </authorList>
    </citation>
    <scope>IDENTIFICATION</scope>
    <source>
        <strain evidence="6">Williams 82</strain>
    </source>
</reference>
<evidence type="ECO:0000256" key="1">
    <source>
        <dbReference type="ARBA" id="ARBA00022723"/>
    </source>
</evidence>
<dbReference type="InterPro" id="IPR036008">
    <property type="entry name" value="Aconitase_4Fe-4S_dom"/>
</dbReference>
<dbReference type="GO" id="GO:0046872">
    <property type="term" value="F:metal ion binding"/>
    <property type="evidence" value="ECO:0007669"/>
    <property type="project" value="UniProtKB-KW"/>
</dbReference>
<feature type="domain" description="Aconitase/3-isopropylmalate dehydratase large subunit alpha/beta/alpha" evidence="4">
    <location>
        <begin position="40"/>
        <end position="79"/>
    </location>
</feature>
<protein>
    <recommendedName>
        <fullName evidence="4">Aconitase/3-isopropylmalate dehydratase large subunit alpha/beta/alpha domain-containing protein</fullName>
    </recommendedName>
</protein>
<dbReference type="SUPFAM" id="SSF53732">
    <property type="entry name" value="Aconitase iron-sulfur domain"/>
    <property type="match status" value="1"/>
</dbReference>
<evidence type="ECO:0000259" key="4">
    <source>
        <dbReference type="Pfam" id="PF00330"/>
    </source>
</evidence>
<dbReference type="OrthoDB" id="445556at2759"/>
<dbReference type="Gramene" id="KRH77482">
    <property type="protein sequence ID" value="KRH77482"/>
    <property type="gene ID" value="GLYMA_01G216100"/>
</dbReference>
<keyword evidence="2" id="KW-0408">Iron</keyword>
<dbReference type="Proteomes" id="UP000008827">
    <property type="component" value="Chromosome 1"/>
</dbReference>
<dbReference type="PANTHER" id="PTHR45286:SF1">
    <property type="entry name" value="CHAPERONE DNAJ-DOMAIN SUPERFAMILY PROTEIN"/>
    <property type="match status" value="1"/>
</dbReference>
<evidence type="ECO:0000313" key="5">
    <source>
        <dbReference type="EMBL" id="KRH77482.1"/>
    </source>
</evidence>
<gene>
    <name evidence="5" type="ORF">GLYMA_01G216100</name>
</gene>
<evidence type="ECO:0000313" key="6">
    <source>
        <dbReference type="EnsemblPlants" id="KRH77482"/>
    </source>
</evidence>
<keyword evidence="1" id="KW-0479">Metal-binding</keyword>
<dbReference type="AlphaFoldDB" id="A0A0R0LDY8"/>
<reference evidence="5 6" key="1">
    <citation type="journal article" date="2010" name="Nature">
        <title>Genome sequence of the palaeopolyploid soybean.</title>
        <authorList>
            <person name="Schmutz J."/>
            <person name="Cannon S.B."/>
            <person name="Schlueter J."/>
            <person name="Ma J."/>
            <person name="Mitros T."/>
            <person name="Nelson W."/>
            <person name="Hyten D.L."/>
            <person name="Song Q."/>
            <person name="Thelen J.J."/>
            <person name="Cheng J."/>
            <person name="Xu D."/>
            <person name="Hellsten U."/>
            <person name="May G.D."/>
            <person name="Yu Y."/>
            <person name="Sakurai T."/>
            <person name="Umezawa T."/>
            <person name="Bhattacharyya M.K."/>
            <person name="Sandhu D."/>
            <person name="Valliyodan B."/>
            <person name="Lindquist E."/>
            <person name="Peto M."/>
            <person name="Grant D."/>
            <person name="Shu S."/>
            <person name="Goodstein D."/>
            <person name="Barry K."/>
            <person name="Futrell-Griggs M."/>
            <person name="Abernathy B."/>
            <person name="Du J."/>
            <person name="Tian Z."/>
            <person name="Zhu L."/>
            <person name="Gill N."/>
            <person name="Joshi T."/>
            <person name="Libault M."/>
            <person name="Sethuraman A."/>
            <person name="Zhang X.-C."/>
            <person name="Shinozaki K."/>
            <person name="Nguyen H.T."/>
            <person name="Wing R.A."/>
            <person name="Cregan P."/>
            <person name="Specht J."/>
            <person name="Grimwood J."/>
            <person name="Rokhsar D."/>
            <person name="Stacey G."/>
            <person name="Shoemaker R.C."/>
            <person name="Jackson S.A."/>
        </authorList>
    </citation>
    <scope>NUCLEOTIDE SEQUENCE [LARGE SCALE GENOMIC DNA]</scope>
    <source>
        <strain evidence="6">cv. Williams 82</strain>
        <tissue evidence="5">Callus</tissue>
    </source>
</reference>